<dbReference type="Proteomes" id="UP000078406">
    <property type="component" value="Unassembled WGS sequence"/>
</dbReference>
<accession>A0A177XXL4</accession>
<protein>
    <submittedName>
        <fullName evidence="1">Uncharacterized protein</fullName>
    </submittedName>
</protein>
<gene>
    <name evidence="1" type="ORF">APB76_17665</name>
</gene>
<proteinExistence type="predicted"/>
<comment type="caution">
    <text evidence="1">The sequence shown here is derived from an EMBL/GenBank/DDBJ whole genome shotgun (WGS) entry which is preliminary data.</text>
</comment>
<evidence type="ECO:0000313" key="2">
    <source>
        <dbReference type="Proteomes" id="UP000078406"/>
    </source>
</evidence>
<dbReference type="EMBL" id="LLEI02000053">
    <property type="protein sequence ID" value="OAJ93025.1"/>
    <property type="molecule type" value="Genomic_DNA"/>
</dbReference>
<name>A0A177XXL4_9VIBR</name>
<sequence>MKSGAAAHKTCTSKKNKWCSREKREKYPYDAQYKAEHTNKMKKKSTNYDGMLQVLFRSPHIR</sequence>
<dbReference type="AlphaFoldDB" id="A0A177XXL4"/>
<organism evidence="1 2">
    <name type="scientific">Vibrio bivalvicida</name>
    <dbReference type="NCBI Taxonomy" id="1276888"/>
    <lineage>
        <taxon>Bacteria</taxon>
        <taxon>Pseudomonadati</taxon>
        <taxon>Pseudomonadota</taxon>
        <taxon>Gammaproteobacteria</taxon>
        <taxon>Vibrionales</taxon>
        <taxon>Vibrionaceae</taxon>
        <taxon>Vibrio</taxon>
        <taxon>Vibrio oreintalis group</taxon>
    </lineage>
</organism>
<reference evidence="1 2" key="1">
    <citation type="journal article" date="2016" name="Syst. Appl. Microbiol.">
        <title>Vibrio bivalvicida sp. nov., a novel larval pathogen for bivalve molluscs reared in a hatchery.</title>
        <authorList>
            <person name="Dubert J."/>
            <person name="Romalde J.L."/>
            <person name="Prado S."/>
            <person name="Barja J.L."/>
        </authorList>
    </citation>
    <scope>NUCLEOTIDE SEQUENCE [LARGE SCALE GENOMIC DNA]</scope>
    <source>
        <strain evidence="1 2">605</strain>
    </source>
</reference>
<evidence type="ECO:0000313" key="1">
    <source>
        <dbReference type="EMBL" id="OAJ93025.1"/>
    </source>
</evidence>